<accession>X1V1B9</accession>
<proteinExistence type="inferred from homology"/>
<dbReference type="GO" id="GO:0006567">
    <property type="term" value="P:L-threonine catabolic process"/>
    <property type="evidence" value="ECO:0007669"/>
    <property type="project" value="TreeGrafter"/>
</dbReference>
<dbReference type="GO" id="GO:0004794">
    <property type="term" value="F:threonine deaminase activity"/>
    <property type="evidence" value="ECO:0007669"/>
    <property type="project" value="TreeGrafter"/>
</dbReference>
<gene>
    <name evidence="6" type="ORF">S12H4_43659</name>
</gene>
<comment type="cofactor">
    <cofactor evidence="1">
        <name>pyridoxal 5'-phosphate</name>
        <dbReference type="ChEBI" id="CHEBI:597326"/>
    </cofactor>
</comment>
<sequence length="171" mass="19212">MSIKIDASDIKIARETIRPFIKRTTLKYSNFLSSLCQGTVYLKLENTQLSHSFKIRGAFNRILHLTPEEKQKGIITCSSGNHGLATAIAAKKLNMSVKIVVPETTPRKKIDKIKEYSTELILYGDYDKAELKALELAHKEVKTYISPYNDPDIIAGQGTIGLEILEEFPEV</sequence>
<evidence type="ECO:0000313" key="6">
    <source>
        <dbReference type="EMBL" id="GAJ09627.1"/>
    </source>
</evidence>
<feature type="domain" description="Tryptophan synthase beta chain-like PALP" evidence="5">
    <location>
        <begin position="17"/>
        <end position="169"/>
    </location>
</feature>
<dbReference type="EMBL" id="BARW01026817">
    <property type="protein sequence ID" value="GAJ09627.1"/>
    <property type="molecule type" value="Genomic_DNA"/>
</dbReference>
<dbReference type="InterPro" id="IPR000634">
    <property type="entry name" value="Ser/Thr_deHydtase_PyrdxlP-BS"/>
</dbReference>
<dbReference type="SUPFAM" id="SSF53686">
    <property type="entry name" value="Tryptophan synthase beta subunit-like PLP-dependent enzymes"/>
    <property type="match status" value="1"/>
</dbReference>
<keyword evidence="4" id="KW-0456">Lyase</keyword>
<dbReference type="PROSITE" id="PS00165">
    <property type="entry name" value="DEHYDRATASE_SER_THR"/>
    <property type="match status" value="1"/>
</dbReference>
<dbReference type="InterPro" id="IPR036052">
    <property type="entry name" value="TrpB-like_PALP_sf"/>
</dbReference>
<evidence type="ECO:0000259" key="5">
    <source>
        <dbReference type="Pfam" id="PF00291"/>
    </source>
</evidence>
<dbReference type="GO" id="GO:0030170">
    <property type="term" value="F:pyridoxal phosphate binding"/>
    <property type="evidence" value="ECO:0007669"/>
    <property type="project" value="InterPro"/>
</dbReference>
<dbReference type="GO" id="GO:0003941">
    <property type="term" value="F:L-serine ammonia-lyase activity"/>
    <property type="evidence" value="ECO:0007669"/>
    <property type="project" value="TreeGrafter"/>
</dbReference>
<reference evidence="6" key="1">
    <citation type="journal article" date="2014" name="Front. Microbiol.">
        <title>High frequency of phylogenetically diverse reductive dehalogenase-homologous genes in deep subseafloor sedimentary metagenomes.</title>
        <authorList>
            <person name="Kawai M."/>
            <person name="Futagami T."/>
            <person name="Toyoda A."/>
            <person name="Takaki Y."/>
            <person name="Nishi S."/>
            <person name="Hori S."/>
            <person name="Arai W."/>
            <person name="Tsubouchi T."/>
            <person name="Morono Y."/>
            <person name="Uchiyama I."/>
            <person name="Ito T."/>
            <person name="Fujiyama A."/>
            <person name="Inagaki F."/>
            <person name="Takami H."/>
        </authorList>
    </citation>
    <scope>NUCLEOTIDE SEQUENCE</scope>
    <source>
        <strain evidence="6">Expedition CK06-06</strain>
    </source>
</reference>
<dbReference type="InterPro" id="IPR050147">
    <property type="entry name" value="Ser/Thr_Dehydratase"/>
</dbReference>
<comment type="similarity">
    <text evidence="2">Belongs to the serine/threonine dehydratase family.</text>
</comment>
<keyword evidence="3" id="KW-0663">Pyridoxal phosphate</keyword>
<evidence type="ECO:0000256" key="4">
    <source>
        <dbReference type="ARBA" id="ARBA00023239"/>
    </source>
</evidence>
<dbReference type="PANTHER" id="PTHR48078:SF6">
    <property type="entry name" value="L-THREONINE DEHYDRATASE CATABOLIC TDCB"/>
    <property type="match status" value="1"/>
</dbReference>
<evidence type="ECO:0000256" key="2">
    <source>
        <dbReference type="ARBA" id="ARBA00010869"/>
    </source>
</evidence>
<evidence type="ECO:0000256" key="1">
    <source>
        <dbReference type="ARBA" id="ARBA00001933"/>
    </source>
</evidence>
<name>X1V1B9_9ZZZZ</name>
<dbReference type="Pfam" id="PF00291">
    <property type="entry name" value="PALP"/>
    <property type="match status" value="1"/>
</dbReference>
<dbReference type="AlphaFoldDB" id="X1V1B9"/>
<organism evidence="6">
    <name type="scientific">marine sediment metagenome</name>
    <dbReference type="NCBI Taxonomy" id="412755"/>
    <lineage>
        <taxon>unclassified sequences</taxon>
        <taxon>metagenomes</taxon>
        <taxon>ecological metagenomes</taxon>
    </lineage>
</organism>
<dbReference type="PANTHER" id="PTHR48078">
    <property type="entry name" value="THREONINE DEHYDRATASE, MITOCHONDRIAL-RELATED"/>
    <property type="match status" value="1"/>
</dbReference>
<dbReference type="InterPro" id="IPR001926">
    <property type="entry name" value="TrpB-like_PALP"/>
</dbReference>
<comment type="caution">
    <text evidence="6">The sequence shown here is derived from an EMBL/GenBank/DDBJ whole genome shotgun (WGS) entry which is preliminary data.</text>
</comment>
<dbReference type="GO" id="GO:0009097">
    <property type="term" value="P:isoleucine biosynthetic process"/>
    <property type="evidence" value="ECO:0007669"/>
    <property type="project" value="TreeGrafter"/>
</dbReference>
<evidence type="ECO:0000256" key="3">
    <source>
        <dbReference type="ARBA" id="ARBA00022898"/>
    </source>
</evidence>
<dbReference type="GO" id="GO:0006565">
    <property type="term" value="P:L-serine catabolic process"/>
    <property type="evidence" value="ECO:0007669"/>
    <property type="project" value="TreeGrafter"/>
</dbReference>
<dbReference type="Gene3D" id="3.40.50.1100">
    <property type="match status" value="2"/>
</dbReference>
<feature type="non-terminal residue" evidence="6">
    <location>
        <position position="171"/>
    </location>
</feature>
<dbReference type="FunFam" id="3.40.50.1100:FF:000005">
    <property type="entry name" value="Threonine dehydratase catabolic"/>
    <property type="match status" value="1"/>
</dbReference>
<protein>
    <recommendedName>
        <fullName evidence="5">Tryptophan synthase beta chain-like PALP domain-containing protein</fullName>
    </recommendedName>
</protein>